<evidence type="ECO:0000256" key="11">
    <source>
        <dbReference type="SAM" id="Phobius"/>
    </source>
</evidence>
<feature type="site" description="Transition state stabilizer" evidence="9">
    <location>
        <position position="105"/>
    </location>
</feature>
<comment type="function">
    <text evidence="9 10">Catalyzes hydrolysis of the D-alanyl-D-alanine dipeptide.</text>
</comment>
<feature type="binding site" evidence="9">
    <location>
        <position position="200"/>
    </location>
    <ligand>
        <name>Zn(2+)</name>
        <dbReference type="ChEBI" id="CHEBI:29105"/>
        <note>catalytic</note>
    </ligand>
</feature>
<organism evidence="12 13">
    <name type="scientific">Chitinophaga silvisoli</name>
    <dbReference type="NCBI Taxonomy" id="2291814"/>
    <lineage>
        <taxon>Bacteria</taxon>
        <taxon>Pseudomonadati</taxon>
        <taxon>Bacteroidota</taxon>
        <taxon>Chitinophagia</taxon>
        <taxon>Chitinophagales</taxon>
        <taxon>Chitinophagaceae</taxon>
        <taxon>Chitinophaga</taxon>
    </lineage>
</organism>
<evidence type="ECO:0000256" key="10">
    <source>
        <dbReference type="PIRNR" id="PIRNR026671"/>
    </source>
</evidence>
<evidence type="ECO:0000256" key="1">
    <source>
        <dbReference type="ARBA" id="ARBA00001362"/>
    </source>
</evidence>
<dbReference type="PANTHER" id="PTHR43126:SF1">
    <property type="entry name" value="D-ALANYL-D-ALANINE DIPEPTIDASE"/>
    <property type="match status" value="1"/>
</dbReference>
<evidence type="ECO:0000256" key="5">
    <source>
        <dbReference type="ARBA" id="ARBA00022833"/>
    </source>
</evidence>
<dbReference type="EC" id="3.4.13.22" evidence="9 10"/>
<dbReference type="CDD" id="cd14840">
    <property type="entry name" value="D-Ala-D-Ala_dipeptidase_Aad"/>
    <property type="match status" value="1"/>
</dbReference>
<dbReference type="GO" id="GO:0160237">
    <property type="term" value="F:D-Ala-D-Ala dipeptidase activity"/>
    <property type="evidence" value="ECO:0007669"/>
    <property type="project" value="UniProtKB-EC"/>
</dbReference>
<evidence type="ECO:0000256" key="7">
    <source>
        <dbReference type="ARBA" id="ARBA00023049"/>
    </source>
</evidence>
<feature type="binding site" evidence="9">
    <location>
        <position position="139"/>
    </location>
    <ligand>
        <name>Zn(2+)</name>
        <dbReference type="ChEBI" id="CHEBI:29105"/>
        <note>catalytic</note>
    </ligand>
</feature>
<accession>A0A3E1P8A9</accession>
<name>A0A3E1P8A9_9BACT</name>
<evidence type="ECO:0000256" key="8">
    <source>
        <dbReference type="ARBA" id="ARBA00023316"/>
    </source>
</evidence>
<evidence type="ECO:0000256" key="3">
    <source>
        <dbReference type="ARBA" id="ARBA00022723"/>
    </source>
</evidence>
<keyword evidence="5 9" id="KW-0862">Zinc</keyword>
<dbReference type="GO" id="GO:0006508">
    <property type="term" value="P:proteolysis"/>
    <property type="evidence" value="ECO:0007669"/>
    <property type="project" value="UniProtKB-KW"/>
</dbReference>
<keyword evidence="11" id="KW-0812">Transmembrane</keyword>
<comment type="caution">
    <text evidence="12">The sequence shown here is derived from an EMBL/GenBank/DDBJ whole genome shotgun (WGS) entry which is preliminary data.</text>
</comment>
<evidence type="ECO:0000256" key="4">
    <source>
        <dbReference type="ARBA" id="ARBA00022801"/>
    </source>
</evidence>
<comment type="cofactor">
    <cofactor evidence="9">
        <name>Zn(2+)</name>
        <dbReference type="ChEBI" id="CHEBI:29105"/>
    </cofactor>
    <text evidence="9">Binds 1 zinc ion per subunit.</text>
</comment>
<reference evidence="12 13" key="1">
    <citation type="submission" date="2018-08" db="EMBL/GenBank/DDBJ databases">
        <title>Chitinophaga sp. K20C18050901, a novel bacterium isolated from forest soil.</title>
        <authorList>
            <person name="Wang C."/>
        </authorList>
    </citation>
    <scope>NUCLEOTIDE SEQUENCE [LARGE SCALE GENOMIC DNA]</scope>
    <source>
        <strain evidence="12 13">K20C18050901</strain>
    </source>
</reference>
<comment type="similarity">
    <text evidence="9 10">Belongs to the peptidase M15D family.</text>
</comment>
<keyword evidence="8 10" id="KW-0961">Cell wall biogenesis/degradation</keyword>
<dbReference type="PANTHER" id="PTHR43126">
    <property type="entry name" value="D-ALANYL-D-ALANINE DIPEPTIDASE"/>
    <property type="match status" value="1"/>
</dbReference>
<keyword evidence="7 9" id="KW-0482">Metalloprotease</keyword>
<evidence type="ECO:0000256" key="2">
    <source>
        <dbReference type="ARBA" id="ARBA00022670"/>
    </source>
</evidence>
<dbReference type="InterPro" id="IPR000755">
    <property type="entry name" value="A_A_dipeptidase"/>
</dbReference>
<keyword evidence="3 9" id="KW-0479">Metal-binding</keyword>
<keyword evidence="2 9" id="KW-0645">Protease</keyword>
<keyword evidence="6 9" id="KW-0224">Dipeptidase</keyword>
<gene>
    <name evidence="12" type="ORF">DXN04_02720</name>
</gene>
<dbReference type="PIRSF" id="PIRSF026671">
    <property type="entry name" value="AA_dipeptidase"/>
    <property type="match status" value="1"/>
</dbReference>
<keyword evidence="13" id="KW-1185">Reference proteome</keyword>
<dbReference type="GO" id="GO:0071555">
    <property type="term" value="P:cell wall organization"/>
    <property type="evidence" value="ECO:0007669"/>
    <property type="project" value="UniProtKB-KW"/>
</dbReference>
<feature type="binding site" evidence="9">
    <location>
        <position position="132"/>
    </location>
    <ligand>
        <name>Zn(2+)</name>
        <dbReference type="ChEBI" id="CHEBI:29105"/>
        <note>catalytic</note>
    </ligand>
</feature>
<dbReference type="Gene3D" id="3.30.1380.10">
    <property type="match status" value="1"/>
</dbReference>
<keyword evidence="4 9" id="KW-0378">Hydrolase</keyword>
<dbReference type="GO" id="GO:0008270">
    <property type="term" value="F:zinc ion binding"/>
    <property type="evidence" value="ECO:0007669"/>
    <property type="project" value="UniProtKB-UniRule"/>
</dbReference>
<sequence>MLYYHILNFLNKLRLKINYTIAIFFILWYHFAIGQSNPYQLVDLTKYIPHIRLDIRYATSNNFTHQVLYSKAAAYLKLPAAKALKEVQEELEQRGLGLLVYDGYRPFSVTEKMWEIVPDERYAANPAKGSGHNRGIAVDLTLCDLKTGKPLAMPTDFDDFTEKAHQAYPVQDSLVANNRKLLRDVMEKHGFVNLTTEWWHFYLKDGQEYPIMNIQFQKL</sequence>
<dbReference type="Proteomes" id="UP000261174">
    <property type="component" value="Unassembled WGS sequence"/>
</dbReference>
<proteinExistence type="inferred from homology"/>
<dbReference type="InterPro" id="IPR009045">
    <property type="entry name" value="Zn_M74/Hedgehog-like"/>
</dbReference>
<feature type="active site" description="Proton donor/acceptor" evidence="9">
    <location>
        <position position="197"/>
    </location>
</feature>
<feature type="transmembrane region" description="Helical" evidence="11">
    <location>
        <begin position="12"/>
        <end position="31"/>
    </location>
</feature>
<keyword evidence="11" id="KW-0472">Membrane</keyword>
<dbReference type="GO" id="GO:0008237">
    <property type="term" value="F:metallopeptidase activity"/>
    <property type="evidence" value="ECO:0007669"/>
    <property type="project" value="UniProtKB-KW"/>
</dbReference>
<dbReference type="Pfam" id="PF01427">
    <property type="entry name" value="Peptidase_M15"/>
    <property type="match status" value="1"/>
</dbReference>
<evidence type="ECO:0000256" key="6">
    <source>
        <dbReference type="ARBA" id="ARBA00022997"/>
    </source>
</evidence>
<dbReference type="AlphaFoldDB" id="A0A3E1P8A9"/>
<dbReference type="SUPFAM" id="SSF55166">
    <property type="entry name" value="Hedgehog/DD-peptidase"/>
    <property type="match status" value="1"/>
</dbReference>
<dbReference type="HAMAP" id="MF_01924">
    <property type="entry name" value="A_A_dipeptidase"/>
    <property type="match status" value="1"/>
</dbReference>
<dbReference type="EMBL" id="QTJV01000001">
    <property type="protein sequence ID" value="RFM36435.1"/>
    <property type="molecule type" value="Genomic_DNA"/>
</dbReference>
<evidence type="ECO:0000313" key="13">
    <source>
        <dbReference type="Proteomes" id="UP000261174"/>
    </source>
</evidence>
<evidence type="ECO:0000313" key="12">
    <source>
        <dbReference type="EMBL" id="RFM36435.1"/>
    </source>
</evidence>
<protein>
    <recommendedName>
        <fullName evidence="9 10">D-alanyl-D-alanine dipeptidase</fullName>
        <shortName evidence="9 10">D-Ala-D-Ala dipeptidase</shortName>
        <ecNumber evidence="9 10">3.4.13.22</ecNumber>
    </recommendedName>
</protein>
<comment type="catalytic activity">
    <reaction evidence="1 9 10">
        <text>D-alanyl-D-alanine + H2O = 2 D-alanine</text>
        <dbReference type="Rhea" id="RHEA:20661"/>
        <dbReference type="ChEBI" id="CHEBI:15377"/>
        <dbReference type="ChEBI" id="CHEBI:57416"/>
        <dbReference type="ChEBI" id="CHEBI:57822"/>
        <dbReference type="EC" id="3.4.13.22"/>
    </reaction>
</comment>
<keyword evidence="11" id="KW-1133">Transmembrane helix</keyword>
<evidence type="ECO:0000256" key="9">
    <source>
        <dbReference type="HAMAP-Rule" id="MF_01924"/>
    </source>
</evidence>